<reference evidence="5 6" key="1">
    <citation type="submission" date="2018-11" db="EMBL/GenBank/DDBJ databases">
        <title>Genome sequence of Apiotrichum porosum DSM 27194.</title>
        <authorList>
            <person name="Aliyu H."/>
            <person name="Gorte O."/>
            <person name="Ochsenreither K."/>
        </authorList>
    </citation>
    <scope>NUCLEOTIDE SEQUENCE [LARGE SCALE GENOMIC DNA]</scope>
    <source>
        <strain evidence="5 6">DSM 27194</strain>
    </source>
</reference>
<dbReference type="GO" id="GO:0008180">
    <property type="term" value="C:COP9 signalosome"/>
    <property type="evidence" value="ECO:0007669"/>
    <property type="project" value="UniProtKB-KW"/>
</dbReference>
<accession>A0A427XQM9</accession>
<protein>
    <recommendedName>
        <fullName evidence="4">PCI domain-containing protein</fullName>
    </recommendedName>
</protein>
<keyword evidence="2" id="KW-0736">Signalosome</keyword>
<dbReference type="Pfam" id="PF22061">
    <property type="entry name" value="CSN7_HB_subdom"/>
    <property type="match status" value="1"/>
</dbReference>
<sequence length="284" mass="31821">MAEHHNRLEPFLLLARATKGAAAAKVVMDATAANGVYTFSELMDLPNIKELESDPALKKHHTLLTLFAYGTLADYAAAPDNYPPLTPTQQEKLKHLTLVSLALKHRRLPYAQLSAALQVGSTRELEGLIIDVIYADLLGGKMHHHEQVFHVDWVNGRDLSKSDLVEVKTGLETWCKNTETLLAALDQQIADVRAKTMREAEDQAVYQKKQDEAFLFAREQVANRSKGKDKAAESLERFLGSHADYEDEGTDVPMYEPRGMPRPSRSMESIDELSNQRAKKRAKD</sequence>
<dbReference type="InterPro" id="IPR045237">
    <property type="entry name" value="COPS7/eIF3m"/>
</dbReference>
<keyword evidence="6" id="KW-1185">Reference proteome</keyword>
<dbReference type="PANTHER" id="PTHR15350">
    <property type="entry name" value="COP9 SIGNALOSOME COMPLEX SUBUNIT 7/DENDRITIC CELL PROTEIN GA17"/>
    <property type="match status" value="1"/>
</dbReference>
<dbReference type="STRING" id="105984.A0A427XQM9"/>
<dbReference type="GeneID" id="39593146"/>
<organism evidence="5 6">
    <name type="scientific">Apiotrichum porosum</name>
    <dbReference type="NCBI Taxonomy" id="105984"/>
    <lineage>
        <taxon>Eukaryota</taxon>
        <taxon>Fungi</taxon>
        <taxon>Dikarya</taxon>
        <taxon>Basidiomycota</taxon>
        <taxon>Agaricomycotina</taxon>
        <taxon>Tremellomycetes</taxon>
        <taxon>Trichosporonales</taxon>
        <taxon>Trichosporonaceae</taxon>
        <taxon>Apiotrichum</taxon>
    </lineage>
</organism>
<dbReference type="PROSITE" id="PS50250">
    <property type="entry name" value="PCI"/>
    <property type="match status" value="1"/>
</dbReference>
<comment type="similarity">
    <text evidence="1">Belongs to the CSN7/EIF3M family. CSN7 subfamily.</text>
</comment>
<dbReference type="RefSeq" id="XP_028475885.1">
    <property type="nucleotide sequence ID" value="XM_028623911.1"/>
</dbReference>
<dbReference type="EMBL" id="RSCE01000007">
    <property type="protein sequence ID" value="RSH81166.1"/>
    <property type="molecule type" value="Genomic_DNA"/>
</dbReference>
<dbReference type="Proteomes" id="UP000279236">
    <property type="component" value="Unassembled WGS sequence"/>
</dbReference>
<dbReference type="PANTHER" id="PTHR15350:SF5">
    <property type="entry name" value="COP9 SIGNALOSOME COMPLEX SUBUNIT 7"/>
    <property type="match status" value="1"/>
</dbReference>
<feature type="compositionally biased region" description="Basic and acidic residues" evidence="3">
    <location>
        <begin position="226"/>
        <end position="236"/>
    </location>
</feature>
<dbReference type="OrthoDB" id="10265275at2759"/>
<evidence type="ECO:0000256" key="1">
    <source>
        <dbReference type="ARBA" id="ARBA00008482"/>
    </source>
</evidence>
<evidence type="ECO:0000259" key="4">
    <source>
        <dbReference type="PROSITE" id="PS50250"/>
    </source>
</evidence>
<feature type="region of interest" description="Disordered" evidence="3">
    <location>
        <begin position="226"/>
        <end position="284"/>
    </location>
</feature>
<comment type="caution">
    <text evidence="5">The sequence shown here is derived from an EMBL/GenBank/DDBJ whole genome shotgun (WGS) entry which is preliminary data.</text>
</comment>
<evidence type="ECO:0000256" key="2">
    <source>
        <dbReference type="ARBA" id="ARBA00022790"/>
    </source>
</evidence>
<dbReference type="AlphaFoldDB" id="A0A427XQM9"/>
<feature type="domain" description="PCI" evidence="4">
    <location>
        <begin position="1"/>
        <end position="156"/>
    </location>
</feature>
<gene>
    <name evidence="5" type="ORF">EHS24_008603</name>
</gene>
<dbReference type="Pfam" id="PF01399">
    <property type="entry name" value="PCI"/>
    <property type="match status" value="1"/>
</dbReference>
<proteinExistence type="inferred from homology"/>
<name>A0A427XQM9_9TREE</name>
<dbReference type="InterPro" id="IPR000717">
    <property type="entry name" value="PCI_dom"/>
</dbReference>
<dbReference type="SMART" id="SM00088">
    <property type="entry name" value="PINT"/>
    <property type="match status" value="1"/>
</dbReference>
<evidence type="ECO:0000256" key="3">
    <source>
        <dbReference type="SAM" id="MobiDB-lite"/>
    </source>
</evidence>
<evidence type="ECO:0000313" key="6">
    <source>
        <dbReference type="Proteomes" id="UP000279236"/>
    </source>
</evidence>
<evidence type="ECO:0000313" key="5">
    <source>
        <dbReference type="EMBL" id="RSH81166.1"/>
    </source>
</evidence>